<keyword evidence="8" id="KW-0969">Cilium</keyword>
<keyword evidence="9" id="KW-1185">Reference proteome</keyword>
<evidence type="ECO:0000256" key="3">
    <source>
        <dbReference type="ARBA" id="ARBA00022795"/>
    </source>
</evidence>
<evidence type="ECO:0000256" key="5">
    <source>
        <dbReference type="RuleBase" id="RU362076"/>
    </source>
</evidence>
<dbReference type="RefSeq" id="WP_273669115.1">
    <property type="nucleotide sequence ID" value="NZ_JAQQXR010000001.1"/>
</dbReference>
<dbReference type="InterPro" id="IPR025965">
    <property type="entry name" value="FlgD/Vpr_Ig-like"/>
</dbReference>
<evidence type="ECO:0000256" key="4">
    <source>
        <dbReference type="ARBA" id="ARBA00024746"/>
    </source>
</evidence>
<proteinExistence type="inferred from homology"/>
<keyword evidence="8" id="KW-0966">Cell projection</keyword>
<evidence type="ECO:0000256" key="2">
    <source>
        <dbReference type="ARBA" id="ARBA00016013"/>
    </source>
</evidence>
<keyword evidence="8" id="KW-0282">Flagellum</keyword>
<keyword evidence="3 5" id="KW-1005">Bacterial flagellum biogenesis</keyword>
<feature type="compositionally biased region" description="Polar residues" evidence="6">
    <location>
        <begin position="1"/>
        <end position="13"/>
    </location>
</feature>
<feature type="compositionally biased region" description="Low complexity" evidence="6">
    <location>
        <begin position="14"/>
        <end position="25"/>
    </location>
</feature>
<dbReference type="Gene3D" id="2.30.30.910">
    <property type="match status" value="1"/>
</dbReference>
<evidence type="ECO:0000259" key="7">
    <source>
        <dbReference type="Pfam" id="PF13860"/>
    </source>
</evidence>
<evidence type="ECO:0000313" key="8">
    <source>
        <dbReference type="EMBL" id="MDC8756482.1"/>
    </source>
</evidence>
<reference evidence="8 9" key="1">
    <citation type="submission" date="2022-10" db="EMBL/GenBank/DDBJ databases">
        <title>Janthinobacterium sp. hw3 Genome sequencing.</title>
        <authorList>
            <person name="Park S."/>
        </authorList>
    </citation>
    <scope>NUCLEOTIDE SEQUENCE [LARGE SCALE GENOMIC DNA]</scope>
    <source>
        <strain evidence="9">hw3</strain>
    </source>
</reference>
<feature type="region of interest" description="Disordered" evidence="6">
    <location>
        <begin position="1"/>
        <end position="27"/>
    </location>
</feature>
<gene>
    <name evidence="8" type="ORF">OIK44_02635</name>
</gene>
<protein>
    <recommendedName>
        <fullName evidence="2 5">Basal-body rod modification protein FlgD</fullName>
    </recommendedName>
</protein>
<comment type="function">
    <text evidence="4 5">Required for flagellar hook formation. May act as a scaffolding protein.</text>
</comment>
<feature type="domain" description="FlgD/Vpr Ig-like" evidence="7">
    <location>
        <begin position="111"/>
        <end position="175"/>
    </location>
</feature>
<name>A0ABT5JUS9_9BURK</name>
<dbReference type="Pfam" id="PF03963">
    <property type="entry name" value="FlgD"/>
    <property type="match status" value="1"/>
</dbReference>
<comment type="caution">
    <text evidence="8">The sequence shown here is derived from an EMBL/GenBank/DDBJ whole genome shotgun (WGS) entry which is preliminary data.</text>
</comment>
<evidence type="ECO:0000313" key="9">
    <source>
        <dbReference type="Proteomes" id="UP001221208"/>
    </source>
</evidence>
<dbReference type="Proteomes" id="UP001221208">
    <property type="component" value="Unassembled WGS sequence"/>
</dbReference>
<dbReference type="InterPro" id="IPR005648">
    <property type="entry name" value="FlgD"/>
</dbReference>
<dbReference type="EMBL" id="JAQQXR010000001">
    <property type="protein sequence ID" value="MDC8756482.1"/>
    <property type="molecule type" value="Genomic_DNA"/>
</dbReference>
<dbReference type="Pfam" id="PF13860">
    <property type="entry name" value="FlgD_ig"/>
    <property type="match status" value="1"/>
</dbReference>
<organism evidence="8 9">
    <name type="scientific">Janthinobacterium fluminis</name>
    <dbReference type="NCBI Taxonomy" id="2987524"/>
    <lineage>
        <taxon>Bacteria</taxon>
        <taxon>Pseudomonadati</taxon>
        <taxon>Pseudomonadota</taxon>
        <taxon>Betaproteobacteria</taxon>
        <taxon>Burkholderiales</taxon>
        <taxon>Oxalobacteraceae</taxon>
        <taxon>Janthinobacterium</taxon>
    </lineage>
</organism>
<sequence length="227" mass="23265">MQTNLFNDTSTNKAAGNNAAVTPAADQASKTSDMFTKLLVAQIKNQDPLAPSDPSQFVNQLSQLSQTEALQNLAKLTTANASVMQSMQVMALGAQVGSNVMVVTDRVQLAGNKIEGNIALTTASTKTTVLLTGADGASHEVQLGARAPGNVSFTLDPAKLGLPAGNYKIAVKTSTPEIPEVEIVGKLDSVRLSGNGGMVLKVANVGEVDPGAITAFNGKSATLASAN</sequence>
<evidence type="ECO:0000256" key="6">
    <source>
        <dbReference type="SAM" id="MobiDB-lite"/>
    </source>
</evidence>
<comment type="similarity">
    <text evidence="1 5">Belongs to the FlgD family.</text>
</comment>
<evidence type="ECO:0000256" key="1">
    <source>
        <dbReference type="ARBA" id="ARBA00010577"/>
    </source>
</evidence>
<accession>A0ABT5JUS9</accession>
<dbReference type="Gene3D" id="2.60.40.4070">
    <property type="match status" value="1"/>
</dbReference>